<evidence type="ECO:0000313" key="2">
    <source>
        <dbReference type="EMBL" id="OFW55938.1"/>
    </source>
</evidence>
<dbReference type="GO" id="GO:0005886">
    <property type="term" value="C:plasma membrane"/>
    <property type="evidence" value="ECO:0007669"/>
    <property type="project" value="TreeGrafter"/>
</dbReference>
<dbReference type="InterPro" id="IPR003018">
    <property type="entry name" value="GAF"/>
</dbReference>
<dbReference type="Gene3D" id="3.30.70.270">
    <property type="match status" value="1"/>
</dbReference>
<dbReference type="PROSITE" id="PS50887">
    <property type="entry name" value="GGDEF"/>
    <property type="match status" value="1"/>
</dbReference>
<comment type="caution">
    <text evidence="2">The sequence shown here is derived from an EMBL/GenBank/DDBJ whole genome shotgun (WGS) entry which is preliminary data.</text>
</comment>
<dbReference type="Pfam" id="PF01590">
    <property type="entry name" value="GAF"/>
    <property type="match status" value="1"/>
</dbReference>
<gene>
    <name evidence="2" type="ORF">A2Y75_04240</name>
</gene>
<dbReference type="SUPFAM" id="SSF55073">
    <property type="entry name" value="Nucleotide cyclase"/>
    <property type="match status" value="1"/>
</dbReference>
<dbReference type="GO" id="GO:1902201">
    <property type="term" value="P:negative regulation of bacterial-type flagellum-dependent cell motility"/>
    <property type="evidence" value="ECO:0007669"/>
    <property type="project" value="TreeGrafter"/>
</dbReference>
<dbReference type="NCBIfam" id="TIGR00254">
    <property type="entry name" value="GGDEF"/>
    <property type="match status" value="1"/>
</dbReference>
<dbReference type="InterPro" id="IPR050469">
    <property type="entry name" value="Diguanylate_Cyclase"/>
</dbReference>
<dbReference type="InterPro" id="IPR043128">
    <property type="entry name" value="Rev_trsase/Diguanyl_cyclase"/>
</dbReference>
<dbReference type="SMART" id="SM00065">
    <property type="entry name" value="GAF"/>
    <property type="match status" value="2"/>
</dbReference>
<dbReference type="PANTHER" id="PTHR45138">
    <property type="entry name" value="REGULATORY COMPONENTS OF SENSORY TRANSDUCTION SYSTEM"/>
    <property type="match status" value="1"/>
</dbReference>
<proteinExistence type="predicted"/>
<dbReference type="STRING" id="1797197.A2Y75_04240"/>
<dbReference type="InterPro" id="IPR000160">
    <property type="entry name" value="GGDEF_dom"/>
</dbReference>
<dbReference type="AlphaFoldDB" id="A0A1F2WGD7"/>
<dbReference type="Pfam" id="PF00990">
    <property type="entry name" value="GGDEF"/>
    <property type="match status" value="1"/>
</dbReference>
<dbReference type="FunFam" id="3.30.70.270:FF:000001">
    <property type="entry name" value="Diguanylate cyclase domain protein"/>
    <property type="match status" value="1"/>
</dbReference>
<dbReference type="PANTHER" id="PTHR45138:SF9">
    <property type="entry name" value="DIGUANYLATE CYCLASE DGCM-RELATED"/>
    <property type="match status" value="1"/>
</dbReference>
<dbReference type="GO" id="GO:0052621">
    <property type="term" value="F:diguanylate cyclase activity"/>
    <property type="evidence" value="ECO:0007669"/>
    <property type="project" value="TreeGrafter"/>
</dbReference>
<dbReference type="GO" id="GO:0043709">
    <property type="term" value="P:cell adhesion involved in single-species biofilm formation"/>
    <property type="evidence" value="ECO:0007669"/>
    <property type="project" value="TreeGrafter"/>
</dbReference>
<dbReference type="Proteomes" id="UP000177876">
    <property type="component" value="Unassembled WGS sequence"/>
</dbReference>
<evidence type="ECO:0000259" key="1">
    <source>
        <dbReference type="PROSITE" id="PS50887"/>
    </source>
</evidence>
<dbReference type="CDD" id="cd01949">
    <property type="entry name" value="GGDEF"/>
    <property type="match status" value="1"/>
</dbReference>
<sequence>MPLVGGNKKLKMFHEVSQSSSKGPALVTVLKEITERVGETLQAHAVAVFLYNEQGEYLLAQEPSRGLNPGVTNDLKLDMTVPGPLSDSFRDSKPLLIARRNSKNINSSILPDYKVVDLIANPLSTRGKDIGLIVLANKMNRKGFTARDLKFLELLSPQISVFLDNALLYRKSEEKLAQLTSLIRVVDAINTVSSLDHLYNLALDVIKGLFRVDKALINIVNNQTGLLETVRSFGYSQEYIRSHLSHPFEKVEKCYVMRFDGAFLCLDVAEEGRCPNISIDKDTRSVLCVPVRSGKNTYGILHMASDARNAFDDDDATLANAIGEQIGMAVESARLFEEINRLAITDGLTGLYNVRHLKRVLGEEVRRSLRYSRPLSFIMLDIDYFKVYNDNNGHPRGDDLLRILAGLLRQNTRDVDTVFRYGGEEFSVIIPEVCKQEAFSMADRIRRVIQDYAFSLEDGQPGGNLTVSMGVANLPADAVDSAELIEKADRALYRAKQMGRNTACSYAAEHDTDASHVWGPSPDNRGQP</sequence>
<accession>A0A1F2WGD7</accession>
<dbReference type="Pfam" id="PF13185">
    <property type="entry name" value="GAF_2"/>
    <property type="match status" value="1"/>
</dbReference>
<dbReference type="SUPFAM" id="SSF55781">
    <property type="entry name" value="GAF domain-like"/>
    <property type="match status" value="2"/>
</dbReference>
<dbReference type="Gene3D" id="3.30.450.40">
    <property type="match status" value="2"/>
</dbReference>
<feature type="domain" description="GGDEF" evidence="1">
    <location>
        <begin position="373"/>
        <end position="508"/>
    </location>
</feature>
<organism evidence="2 3">
    <name type="scientific">Candidatus Solincola sediminis</name>
    <dbReference type="NCBI Taxonomy" id="1797199"/>
    <lineage>
        <taxon>Bacteria</taxon>
        <taxon>Bacillati</taxon>
        <taxon>Actinomycetota</taxon>
        <taxon>Candidatus Geothermincolia</taxon>
        <taxon>Candidatus Geothermincolales</taxon>
        <taxon>Candidatus Geothermincolaceae</taxon>
        <taxon>Candidatus Solincola</taxon>
    </lineage>
</organism>
<name>A0A1F2WGD7_9ACTN</name>
<dbReference type="InterPro" id="IPR029016">
    <property type="entry name" value="GAF-like_dom_sf"/>
</dbReference>
<dbReference type="EMBL" id="MELK01000050">
    <property type="protein sequence ID" value="OFW55938.1"/>
    <property type="molecule type" value="Genomic_DNA"/>
</dbReference>
<dbReference type="SMART" id="SM00267">
    <property type="entry name" value="GGDEF"/>
    <property type="match status" value="1"/>
</dbReference>
<evidence type="ECO:0000313" key="3">
    <source>
        <dbReference type="Proteomes" id="UP000177876"/>
    </source>
</evidence>
<reference evidence="2 3" key="1">
    <citation type="journal article" date="2016" name="Nat. Commun.">
        <title>Thousands of microbial genomes shed light on interconnected biogeochemical processes in an aquifer system.</title>
        <authorList>
            <person name="Anantharaman K."/>
            <person name="Brown C.T."/>
            <person name="Hug L.A."/>
            <person name="Sharon I."/>
            <person name="Castelle C.J."/>
            <person name="Probst A.J."/>
            <person name="Thomas B.C."/>
            <person name="Singh A."/>
            <person name="Wilkins M.J."/>
            <person name="Karaoz U."/>
            <person name="Brodie E.L."/>
            <person name="Williams K.H."/>
            <person name="Hubbard S.S."/>
            <person name="Banfield J.F."/>
        </authorList>
    </citation>
    <scope>NUCLEOTIDE SEQUENCE [LARGE SCALE GENOMIC DNA]</scope>
</reference>
<dbReference type="InterPro" id="IPR029787">
    <property type="entry name" value="Nucleotide_cyclase"/>
</dbReference>
<protein>
    <recommendedName>
        <fullName evidence="1">GGDEF domain-containing protein</fullName>
    </recommendedName>
</protein>